<comment type="caution">
    <text evidence="2">The sequence shown here is derived from an EMBL/GenBank/DDBJ whole genome shotgun (WGS) entry which is preliminary data.</text>
</comment>
<sequence length="549" mass="58430">MATDLSSARVADPPVEVPVTAHSDPFIDHAAPRSNRGNLAALMTVVSQVVSPPPPRVMAQRSEKTAQVQPPRRAMCTHIATARLHGSNVCQLCGKTPDVGWLYACRQDWLTEYQDSMVSTADIAITVPDDSNYFDVMARRAASLKMSPSVTKQIREGFYTFDQVEKLVAQKEHLISTIKGIEGSSLDSTPASRSCRLGQSAGLSNVVASLGVSANAKNTDQRRSEGSPIQGTTKQANAGRSSAAPATQQSQSKVDSCNFMACHTCRPFWQDRLHANIGSVLAGSQPPLTEEEAAAFPVLNARIVRKLGLRKPSFIHDPNSTRLEQWQSMDLTAMSTGDGHYEGETPFDWTPSTASSSMFDDDAEELPTANPFPCPGPGVCPVYSRNSGCAYEQGSFDDGHRATNHGFSTQHGVAAPTTTAMVTPSRPRMRAHHSEGSVSDTPGGTTSSASSISLPTPTTIPFASTSPTFGGLDEPHNLREGNKPGKAATVCGVLSPSMDFDHVRLSVGSNLTRQDSNSSSYGSEVEVEGGVALTEEAVGLGLPDIVTEQ</sequence>
<dbReference type="GeneID" id="96002559"/>
<evidence type="ECO:0000313" key="2">
    <source>
        <dbReference type="EMBL" id="KAL1590161.1"/>
    </source>
</evidence>
<feature type="compositionally biased region" description="Polar residues" evidence="1">
    <location>
        <begin position="436"/>
        <end position="468"/>
    </location>
</feature>
<feature type="compositionally biased region" description="Low complexity" evidence="1">
    <location>
        <begin position="241"/>
        <end position="250"/>
    </location>
</feature>
<feature type="region of interest" description="Disordered" evidence="1">
    <location>
        <begin position="418"/>
        <end position="484"/>
    </location>
</feature>
<evidence type="ECO:0000256" key="1">
    <source>
        <dbReference type="SAM" id="MobiDB-lite"/>
    </source>
</evidence>
<feature type="region of interest" description="Disordered" evidence="1">
    <location>
        <begin position="51"/>
        <end position="71"/>
    </location>
</feature>
<dbReference type="AlphaFoldDB" id="A0AB34L0Y0"/>
<accession>A0AB34L0Y0</accession>
<evidence type="ECO:0000313" key="3">
    <source>
        <dbReference type="Proteomes" id="UP000803884"/>
    </source>
</evidence>
<protein>
    <submittedName>
        <fullName evidence="2">Uncharacterized protein</fullName>
    </submittedName>
</protein>
<name>A0AB34L0Y0_9PEZI</name>
<dbReference type="RefSeq" id="XP_069233266.1">
    <property type="nucleotide sequence ID" value="XM_069369721.1"/>
</dbReference>
<feature type="compositionally biased region" description="Polar residues" evidence="1">
    <location>
        <begin position="227"/>
        <end position="240"/>
    </location>
</feature>
<gene>
    <name evidence="2" type="ORF">WHR41_01115</name>
</gene>
<organism evidence="2 3">
    <name type="scientific">Cladosporium halotolerans</name>
    <dbReference type="NCBI Taxonomy" id="1052096"/>
    <lineage>
        <taxon>Eukaryota</taxon>
        <taxon>Fungi</taxon>
        <taxon>Dikarya</taxon>
        <taxon>Ascomycota</taxon>
        <taxon>Pezizomycotina</taxon>
        <taxon>Dothideomycetes</taxon>
        <taxon>Dothideomycetidae</taxon>
        <taxon>Cladosporiales</taxon>
        <taxon>Cladosporiaceae</taxon>
        <taxon>Cladosporium</taxon>
    </lineage>
</organism>
<feature type="region of interest" description="Disordered" evidence="1">
    <location>
        <begin position="214"/>
        <end position="250"/>
    </location>
</feature>
<feature type="compositionally biased region" description="Basic and acidic residues" evidence="1">
    <location>
        <begin position="473"/>
        <end position="483"/>
    </location>
</feature>
<keyword evidence="3" id="KW-1185">Reference proteome</keyword>
<dbReference type="Proteomes" id="UP000803884">
    <property type="component" value="Unassembled WGS sequence"/>
</dbReference>
<reference evidence="2 3" key="1">
    <citation type="journal article" date="2020" name="Microbiol. Resour. Announc.">
        <title>Draft Genome Sequence of a Cladosporium Species Isolated from the Mesophotic Ascidian Didemnum maculosum.</title>
        <authorList>
            <person name="Gioti A."/>
            <person name="Siaperas R."/>
            <person name="Nikolaivits E."/>
            <person name="Le Goff G."/>
            <person name="Ouazzani J."/>
            <person name="Kotoulas G."/>
            <person name="Topakas E."/>
        </authorList>
    </citation>
    <scope>NUCLEOTIDE SEQUENCE [LARGE SCALE GENOMIC DNA]</scope>
    <source>
        <strain evidence="2 3">TM138-S3</strain>
    </source>
</reference>
<dbReference type="EMBL" id="JAAQHG020000003">
    <property type="protein sequence ID" value="KAL1590161.1"/>
    <property type="molecule type" value="Genomic_DNA"/>
</dbReference>
<proteinExistence type="predicted"/>